<protein>
    <submittedName>
        <fullName evidence="6">PHP domain-like protein</fullName>
    </submittedName>
</protein>
<dbReference type="SUPFAM" id="SSF89550">
    <property type="entry name" value="PHP domain-like"/>
    <property type="match status" value="1"/>
</dbReference>
<evidence type="ECO:0000256" key="4">
    <source>
        <dbReference type="SAM" id="MobiDB-lite"/>
    </source>
</evidence>
<dbReference type="InterPro" id="IPR016195">
    <property type="entry name" value="Pol/histidinol_Pase-like"/>
</dbReference>
<dbReference type="OrthoDB" id="17948at2759"/>
<name>A0A6J3LUY7_9PEZI</name>
<dbReference type="Gene3D" id="3.20.20.140">
    <property type="entry name" value="Metal-dependent hydrolases"/>
    <property type="match status" value="1"/>
</dbReference>
<evidence type="ECO:0000256" key="3">
    <source>
        <dbReference type="ARBA" id="ARBA00022694"/>
    </source>
</evidence>
<gene>
    <name evidence="6" type="ORF">K489DRAFT_69633</name>
</gene>
<dbReference type="Proteomes" id="UP000504637">
    <property type="component" value="Unplaced"/>
</dbReference>
<accession>A0A6J3LUY7</accession>
<dbReference type="AlphaFoldDB" id="A0A6J3LUY7"/>
<evidence type="ECO:0000256" key="1">
    <source>
        <dbReference type="ARBA" id="ARBA00004123"/>
    </source>
</evidence>
<dbReference type="RefSeq" id="XP_033456616.1">
    <property type="nucleotide sequence ID" value="XM_033608843.1"/>
</dbReference>
<evidence type="ECO:0000313" key="6">
    <source>
        <dbReference type="RefSeq" id="XP_033456616.1"/>
    </source>
</evidence>
<feature type="region of interest" description="Disordered" evidence="4">
    <location>
        <begin position="234"/>
        <end position="327"/>
    </location>
</feature>
<comment type="subcellular location">
    <subcellularLocation>
        <location evidence="1">Nucleus</location>
    </subcellularLocation>
</comment>
<dbReference type="InterPro" id="IPR002738">
    <property type="entry name" value="RNase_P_p30"/>
</dbReference>
<dbReference type="Pfam" id="PF01876">
    <property type="entry name" value="RNase_P_p30"/>
    <property type="match status" value="1"/>
</dbReference>
<dbReference type="PANTHER" id="PTHR13031:SF0">
    <property type="entry name" value="RIBONUCLEASE P PROTEIN SUBUNIT P30"/>
    <property type="match status" value="1"/>
</dbReference>
<reference evidence="6" key="2">
    <citation type="submission" date="2020-04" db="EMBL/GenBank/DDBJ databases">
        <authorList>
            <consortium name="NCBI Genome Project"/>
        </authorList>
    </citation>
    <scope>NUCLEOTIDE SEQUENCE</scope>
    <source>
        <strain evidence="6">CBS 342.82</strain>
    </source>
</reference>
<dbReference type="GO" id="GO:0005655">
    <property type="term" value="C:nucleolar ribonuclease P complex"/>
    <property type="evidence" value="ECO:0007669"/>
    <property type="project" value="TreeGrafter"/>
</dbReference>
<evidence type="ECO:0000256" key="2">
    <source>
        <dbReference type="ARBA" id="ARBA00007331"/>
    </source>
</evidence>
<dbReference type="PANTHER" id="PTHR13031">
    <property type="entry name" value="RIBONUCLEASE P SUBUNIT P30"/>
    <property type="match status" value="1"/>
</dbReference>
<dbReference type="GeneID" id="54366644"/>
<evidence type="ECO:0000313" key="5">
    <source>
        <dbReference type="Proteomes" id="UP000504637"/>
    </source>
</evidence>
<proteinExistence type="inferred from homology"/>
<feature type="compositionally biased region" description="Low complexity" evidence="4">
    <location>
        <begin position="287"/>
        <end position="297"/>
    </location>
</feature>
<sequence>MFYDLNVRWTPNDAQLPRTLAFLSELGYNVVALNHVISGKLPVDTCPIPASIPDKDNVPANLTILRRVTLTLTESYQNARLTALAKEYDMLAVRPVDERTLQLACTSLECDIISLDLTQRLPFHFKYKSLAEAIKAGKRFEICYAQALTSGDPQARRNLISNTTQLIRASRGRGLILCSEASQGPVGCRGPWDIINLMTLWGLSQERGHEGITKEARNVVVTAKLKKTGWRGVVDVIHPGDKPDPGPASEGPAAGKKQQHPHQPKKQGGGAGSAAGNSGKQQKKQQSKQNAAQQASGQKRKADSLADTSDSKALAQRGPHTPKHAKQ</sequence>
<dbReference type="GO" id="GO:0003723">
    <property type="term" value="F:RNA binding"/>
    <property type="evidence" value="ECO:0007669"/>
    <property type="project" value="TreeGrafter"/>
</dbReference>
<organism evidence="6">
    <name type="scientific">Dissoconium aciculare CBS 342.82</name>
    <dbReference type="NCBI Taxonomy" id="1314786"/>
    <lineage>
        <taxon>Eukaryota</taxon>
        <taxon>Fungi</taxon>
        <taxon>Dikarya</taxon>
        <taxon>Ascomycota</taxon>
        <taxon>Pezizomycotina</taxon>
        <taxon>Dothideomycetes</taxon>
        <taxon>Dothideomycetidae</taxon>
        <taxon>Mycosphaerellales</taxon>
        <taxon>Dissoconiaceae</taxon>
        <taxon>Dissoconium</taxon>
    </lineage>
</organism>
<keyword evidence="5" id="KW-1185">Reference proteome</keyword>
<reference evidence="6" key="3">
    <citation type="submission" date="2025-08" db="UniProtKB">
        <authorList>
            <consortium name="RefSeq"/>
        </authorList>
    </citation>
    <scope>IDENTIFICATION</scope>
    <source>
        <strain evidence="6">CBS 342.82</strain>
    </source>
</reference>
<keyword evidence="3" id="KW-0819">tRNA processing</keyword>
<dbReference type="GO" id="GO:0008033">
    <property type="term" value="P:tRNA processing"/>
    <property type="evidence" value="ECO:0007669"/>
    <property type="project" value="UniProtKB-KW"/>
</dbReference>
<reference evidence="6" key="1">
    <citation type="submission" date="2020-01" db="EMBL/GenBank/DDBJ databases">
        <authorList>
            <consortium name="DOE Joint Genome Institute"/>
            <person name="Haridas S."/>
            <person name="Albert R."/>
            <person name="Binder M."/>
            <person name="Bloem J."/>
            <person name="Labutti K."/>
            <person name="Salamov A."/>
            <person name="Andreopoulos B."/>
            <person name="Baker S.E."/>
            <person name="Barry K."/>
            <person name="Bills G."/>
            <person name="Bluhm B.H."/>
            <person name="Cannon C."/>
            <person name="Castanera R."/>
            <person name="Culley D.E."/>
            <person name="Daum C."/>
            <person name="Ezra D."/>
            <person name="Gonzalez J.B."/>
            <person name="Henrissat B."/>
            <person name="Kuo A."/>
            <person name="Liang C."/>
            <person name="Lipzen A."/>
            <person name="Lutzoni F."/>
            <person name="Magnuson J."/>
            <person name="Mondo S."/>
            <person name="Nolan M."/>
            <person name="Ohm R."/>
            <person name="Pangilinan J."/>
            <person name="Park H.-J."/>
            <person name="Ramirez L."/>
            <person name="Alfaro M."/>
            <person name="Sun H."/>
            <person name="Tritt A."/>
            <person name="Yoshinaga Y."/>
            <person name="Zwiers L.-H."/>
            <person name="Turgeon B.G."/>
            <person name="Goodwin S.B."/>
            <person name="Spatafora J.W."/>
            <person name="Crous P.W."/>
            <person name="Grigoriev I.V."/>
        </authorList>
    </citation>
    <scope>NUCLEOTIDE SEQUENCE</scope>
    <source>
        <strain evidence="6">CBS 342.82</strain>
    </source>
</reference>
<comment type="similarity">
    <text evidence="2">Belongs to the eukaryotic/archaeal RNase P protein component 3 family.</text>
</comment>